<name>A0A432WRY6_9GAMM</name>
<dbReference type="PIRSF" id="PIRSF000232">
    <property type="entry name" value="YdjA"/>
    <property type="match status" value="1"/>
</dbReference>
<dbReference type="PANTHER" id="PTHR43821:SF1">
    <property type="entry name" value="NAD(P)H NITROREDUCTASE YDJA-RELATED"/>
    <property type="match status" value="1"/>
</dbReference>
<reference evidence="10 11" key="1">
    <citation type="journal article" date="2011" name="Front. Microbiol.">
        <title>Genomic signatures of strain selection and enhancement in Bacillus atrophaeus var. globigii, a historical biowarfare simulant.</title>
        <authorList>
            <person name="Gibbons H.S."/>
            <person name="Broomall S.M."/>
            <person name="McNew L.A."/>
            <person name="Daligault H."/>
            <person name="Chapman C."/>
            <person name="Bruce D."/>
            <person name="Karavis M."/>
            <person name="Krepps M."/>
            <person name="McGregor P.A."/>
            <person name="Hong C."/>
            <person name="Park K.H."/>
            <person name="Akmal A."/>
            <person name="Feldman A."/>
            <person name="Lin J.S."/>
            <person name="Chang W.E."/>
            <person name="Higgs B.W."/>
            <person name="Demirev P."/>
            <person name="Lindquist J."/>
            <person name="Liem A."/>
            <person name="Fochler E."/>
            <person name="Read T.D."/>
            <person name="Tapia R."/>
            <person name="Johnson S."/>
            <person name="Bishop-Lilly K.A."/>
            <person name="Detter C."/>
            <person name="Han C."/>
            <person name="Sozhamannan S."/>
            <person name="Rosenzweig C.N."/>
            <person name="Skowronski E.W."/>
        </authorList>
    </citation>
    <scope>NUCLEOTIDE SEQUENCE [LARGE SCALE GENOMIC DNA]</scope>
    <source>
        <strain evidence="10 11">GYP-17</strain>
    </source>
</reference>
<dbReference type="RefSeq" id="WP_126775852.1">
    <property type="nucleotide sequence ID" value="NZ_PIPM01000001.1"/>
</dbReference>
<feature type="binding site" evidence="8">
    <location>
        <position position="39"/>
    </location>
    <ligand>
        <name>FMN</name>
        <dbReference type="ChEBI" id="CHEBI:58210"/>
        <note>ligand shared between dimeric partners</note>
    </ligand>
</feature>
<keyword evidence="11" id="KW-1185">Reference proteome</keyword>
<dbReference type="InterPro" id="IPR029479">
    <property type="entry name" value="Nitroreductase"/>
</dbReference>
<accession>A0A432WRY6</accession>
<feature type="domain" description="Nitroreductase" evidence="9">
    <location>
        <begin position="9"/>
        <end position="161"/>
    </location>
</feature>
<comment type="similarity">
    <text evidence="1 7">Belongs to the nitroreductase family.</text>
</comment>
<comment type="cofactor">
    <cofactor evidence="8">
        <name>FMN</name>
        <dbReference type="ChEBI" id="CHEBI:58210"/>
    </cofactor>
    <text evidence="8">Binds 1 FMN per subunit.</text>
</comment>
<evidence type="ECO:0000313" key="10">
    <source>
        <dbReference type="EMBL" id="RUO36540.1"/>
    </source>
</evidence>
<evidence type="ECO:0000256" key="4">
    <source>
        <dbReference type="ARBA" id="ARBA00022857"/>
    </source>
</evidence>
<organism evidence="10 11">
    <name type="scientific">Aliidiomarina sanyensis</name>
    <dbReference type="NCBI Taxonomy" id="1249555"/>
    <lineage>
        <taxon>Bacteria</taxon>
        <taxon>Pseudomonadati</taxon>
        <taxon>Pseudomonadota</taxon>
        <taxon>Gammaproteobacteria</taxon>
        <taxon>Alteromonadales</taxon>
        <taxon>Idiomarinaceae</taxon>
        <taxon>Aliidiomarina</taxon>
    </lineage>
</organism>
<keyword evidence="4 7" id="KW-0521">NADP</keyword>
<evidence type="ECO:0000256" key="1">
    <source>
        <dbReference type="ARBA" id="ARBA00007118"/>
    </source>
</evidence>
<dbReference type="PANTHER" id="PTHR43821">
    <property type="entry name" value="NAD(P)H NITROREDUCTASE YDJA-RELATED"/>
    <property type="match status" value="1"/>
</dbReference>
<keyword evidence="5 7" id="KW-0560">Oxidoreductase</keyword>
<proteinExistence type="inferred from homology"/>
<evidence type="ECO:0000256" key="6">
    <source>
        <dbReference type="ARBA" id="ARBA00023027"/>
    </source>
</evidence>
<keyword evidence="6 7" id="KW-0520">NAD</keyword>
<comment type="caution">
    <text evidence="10">The sequence shown here is derived from an EMBL/GenBank/DDBJ whole genome shotgun (WGS) entry which is preliminary data.</text>
</comment>
<dbReference type="OrthoDB" id="9804207at2"/>
<dbReference type="SUPFAM" id="SSF55469">
    <property type="entry name" value="FMN-dependent nitroreductase-like"/>
    <property type="match status" value="1"/>
</dbReference>
<sequence>MDAVTLLLQRSSMPRLDAPGPSPAVLEQLQAAALRVPDHMNLTPYQCLVFQGEGLAELSEYFSAVAQLEGLGEAECSRAPKLPLRAPCVIVMQTCYVDEPKVPRQEQYASAACAMMAMQQMAYALGLGAIWRTGIYAESEHMKQALGMRIEDDIVGFLYVGTPSVPTPIKPAKEKSIFQYRFGER</sequence>
<protein>
    <recommendedName>
        <fullName evidence="7">Putative NAD(P)H nitroreductase</fullName>
        <ecNumber evidence="7">1.-.-.-</ecNumber>
    </recommendedName>
</protein>
<feature type="binding site" description="in other chain" evidence="8">
    <location>
        <begin position="131"/>
        <end position="133"/>
    </location>
    <ligand>
        <name>FMN</name>
        <dbReference type="ChEBI" id="CHEBI:58210"/>
        <note>ligand shared between dimeric partners</note>
    </ligand>
</feature>
<dbReference type="InterPro" id="IPR052530">
    <property type="entry name" value="NAD(P)H_nitroreductase"/>
</dbReference>
<keyword evidence="2 7" id="KW-0285">Flavoprotein</keyword>
<dbReference type="Pfam" id="PF00881">
    <property type="entry name" value="Nitroreductase"/>
    <property type="match status" value="1"/>
</dbReference>
<dbReference type="AlphaFoldDB" id="A0A432WRY6"/>
<feature type="binding site" evidence="8">
    <location>
        <position position="35"/>
    </location>
    <ligand>
        <name>FMN</name>
        <dbReference type="ChEBI" id="CHEBI:58210"/>
        <note>ligand shared between dimeric partners</note>
    </ligand>
</feature>
<evidence type="ECO:0000256" key="8">
    <source>
        <dbReference type="PIRSR" id="PIRSR000232-1"/>
    </source>
</evidence>
<gene>
    <name evidence="10" type="ORF">CWE11_01625</name>
</gene>
<dbReference type="InterPro" id="IPR000415">
    <property type="entry name" value="Nitroreductase-like"/>
</dbReference>
<dbReference type="InterPro" id="IPR026021">
    <property type="entry name" value="YdjA-like"/>
</dbReference>
<dbReference type="Gene3D" id="3.40.109.10">
    <property type="entry name" value="NADH Oxidase"/>
    <property type="match status" value="1"/>
</dbReference>
<dbReference type="EMBL" id="PIPM01000001">
    <property type="protein sequence ID" value="RUO36540.1"/>
    <property type="molecule type" value="Genomic_DNA"/>
</dbReference>
<dbReference type="Proteomes" id="UP000288405">
    <property type="component" value="Unassembled WGS sequence"/>
</dbReference>
<evidence type="ECO:0000256" key="2">
    <source>
        <dbReference type="ARBA" id="ARBA00022630"/>
    </source>
</evidence>
<dbReference type="GO" id="GO:0016491">
    <property type="term" value="F:oxidoreductase activity"/>
    <property type="evidence" value="ECO:0007669"/>
    <property type="project" value="UniProtKB-UniRule"/>
</dbReference>
<evidence type="ECO:0000256" key="5">
    <source>
        <dbReference type="ARBA" id="ARBA00023002"/>
    </source>
</evidence>
<evidence type="ECO:0000259" key="9">
    <source>
        <dbReference type="Pfam" id="PF00881"/>
    </source>
</evidence>
<evidence type="ECO:0000313" key="11">
    <source>
        <dbReference type="Proteomes" id="UP000288405"/>
    </source>
</evidence>
<feature type="binding site" description="in other chain" evidence="8">
    <location>
        <begin position="10"/>
        <end position="12"/>
    </location>
    <ligand>
        <name>FMN</name>
        <dbReference type="ChEBI" id="CHEBI:58210"/>
        <note>ligand shared between dimeric partners</note>
    </ligand>
</feature>
<evidence type="ECO:0000256" key="3">
    <source>
        <dbReference type="ARBA" id="ARBA00022643"/>
    </source>
</evidence>
<keyword evidence="3 7" id="KW-0288">FMN</keyword>
<dbReference type="EC" id="1.-.-.-" evidence="7"/>
<evidence type="ECO:0000256" key="7">
    <source>
        <dbReference type="PIRNR" id="PIRNR000232"/>
    </source>
</evidence>